<evidence type="ECO:0000313" key="15">
    <source>
        <dbReference type="EMBL" id="KAA6431534.1"/>
    </source>
</evidence>
<evidence type="ECO:0000256" key="9">
    <source>
        <dbReference type="ARBA" id="ARBA00022989"/>
    </source>
</evidence>
<proteinExistence type="predicted"/>
<protein>
    <recommendedName>
        <fullName evidence="14">Peptide O-xylosyltransferase</fullName>
    </recommendedName>
</protein>
<organism evidence="15 16">
    <name type="scientific">Dyadobacter flavalbus</name>
    <dbReference type="NCBI Taxonomy" id="2579942"/>
    <lineage>
        <taxon>Bacteria</taxon>
        <taxon>Pseudomonadati</taxon>
        <taxon>Bacteroidota</taxon>
        <taxon>Cytophagia</taxon>
        <taxon>Cytophagales</taxon>
        <taxon>Spirosomataceae</taxon>
        <taxon>Dyadobacter</taxon>
    </lineage>
</organism>
<evidence type="ECO:0000256" key="7">
    <source>
        <dbReference type="ARBA" id="ARBA00022824"/>
    </source>
</evidence>
<dbReference type="GO" id="GO:0015012">
    <property type="term" value="P:heparan sulfate proteoglycan biosynthetic process"/>
    <property type="evidence" value="ECO:0007669"/>
    <property type="project" value="TreeGrafter"/>
</dbReference>
<evidence type="ECO:0000256" key="8">
    <source>
        <dbReference type="ARBA" id="ARBA00022968"/>
    </source>
</evidence>
<keyword evidence="12" id="KW-1015">Disulfide bond</keyword>
<dbReference type="GO" id="GO:0016020">
    <property type="term" value="C:membrane"/>
    <property type="evidence" value="ECO:0007669"/>
    <property type="project" value="InterPro"/>
</dbReference>
<dbReference type="GO" id="GO:0030158">
    <property type="term" value="F:protein xylosyltransferase activity"/>
    <property type="evidence" value="ECO:0007669"/>
    <property type="project" value="InterPro"/>
</dbReference>
<evidence type="ECO:0000256" key="14">
    <source>
        <dbReference type="ARBA" id="ARBA00042865"/>
    </source>
</evidence>
<evidence type="ECO:0000313" key="16">
    <source>
        <dbReference type="Proteomes" id="UP000323994"/>
    </source>
</evidence>
<dbReference type="Proteomes" id="UP000323994">
    <property type="component" value="Unassembled WGS sequence"/>
</dbReference>
<keyword evidence="16" id="KW-1185">Reference proteome</keyword>
<keyword evidence="6" id="KW-0479">Metal-binding</keyword>
<keyword evidence="8" id="KW-0735">Signal-anchor</keyword>
<dbReference type="OrthoDB" id="7943907at2"/>
<evidence type="ECO:0000256" key="2">
    <source>
        <dbReference type="ARBA" id="ARBA00004648"/>
    </source>
</evidence>
<name>A0A5M8Q9A5_9BACT</name>
<comment type="caution">
    <text evidence="15">The sequence shown here is derived from an EMBL/GenBank/DDBJ whole genome shotgun (WGS) entry which is preliminary data.</text>
</comment>
<keyword evidence="9" id="KW-1133">Transmembrane helix</keyword>
<dbReference type="PANTHER" id="PTHR46025:SF3">
    <property type="entry name" value="XYLOSYLTRANSFERASE OXT"/>
    <property type="match status" value="1"/>
</dbReference>
<keyword evidence="5" id="KW-0812">Transmembrane</keyword>
<dbReference type="InterPro" id="IPR003406">
    <property type="entry name" value="Glyco_trans_14"/>
</dbReference>
<dbReference type="Pfam" id="PF02485">
    <property type="entry name" value="Branch"/>
    <property type="match status" value="1"/>
</dbReference>
<evidence type="ECO:0000256" key="5">
    <source>
        <dbReference type="ARBA" id="ARBA00022692"/>
    </source>
</evidence>
<evidence type="ECO:0000256" key="10">
    <source>
        <dbReference type="ARBA" id="ARBA00023034"/>
    </source>
</evidence>
<evidence type="ECO:0000256" key="4">
    <source>
        <dbReference type="ARBA" id="ARBA00022679"/>
    </source>
</evidence>
<evidence type="ECO:0000256" key="13">
    <source>
        <dbReference type="ARBA" id="ARBA00023180"/>
    </source>
</evidence>
<sequence length="283" mass="33300">MKIAHLILAHSQPAQLERLIDSLQHENAYFFIHIDRKVKSSHFSFLASRNRVFLISNRERVRWGAYSMVQATLNGFLAIAGSGIAIDVVNLLSGSDYPLKSAEEIHDFFAKNPDKNFMEYRFIPEEWKEAETRFTEYHLTNYHFRGKTMLQRWMNKFFPARKMPDLLVPVGKSQWLSITMEAVQFILNYLDEHPEVVRFFKLTWAPDEIIFQTILYNSTFRSKLINNNLRYIDWSAGNASPKTLDYEDVDKLLASRALFARKFDMARHPEIFDMLDKRIHSHS</sequence>
<dbReference type="EMBL" id="VBSN01000073">
    <property type="protein sequence ID" value="KAA6431534.1"/>
    <property type="molecule type" value="Genomic_DNA"/>
</dbReference>
<dbReference type="AlphaFoldDB" id="A0A5M8Q9A5"/>
<keyword evidence="7" id="KW-0256">Endoplasmic reticulum</keyword>
<evidence type="ECO:0000256" key="3">
    <source>
        <dbReference type="ARBA" id="ARBA00022676"/>
    </source>
</evidence>
<evidence type="ECO:0000256" key="6">
    <source>
        <dbReference type="ARBA" id="ARBA00022723"/>
    </source>
</evidence>
<evidence type="ECO:0000256" key="1">
    <source>
        <dbReference type="ARBA" id="ARBA00004323"/>
    </source>
</evidence>
<accession>A0A5M8Q9A5</accession>
<keyword evidence="10" id="KW-0333">Golgi apparatus</keyword>
<gene>
    <name evidence="15" type="ORF">FEM33_24810</name>
</gene>
<evidence type="ECO:0000256" key="11">
    <source>
        <dbReference type="ARBA" id="ARBA00023136"/>
    </source>
</evidence>
<dbReference type="GO" id="GO:0046872">
    <property type="term" value="F:metal ion binding"/>
    <property type="evidence" value="ECO:0007669"/>
    <property type="project" value="UniProtKB-KW"/>
</dbReference>
<keyword evidence="13" id="KW-0325">Glycoprotein</keyword>
<dbReference type="RefSeq" id="WP_139014663.1">
    <property type="nucleotide sequence ID" value="NZ_VBSN01000073.1"/>
</dbReference>
<dbReference type="InterPro" id="IPR043538">
    <property type="entry name" value="XYLT"/>
</dbReference>
<keyword evidence="4 15" id="KW-0808">Transferase</keyword>
<dbReference type="PANTHER" id="PTHR46025">
    <property type="entry name" value="XYLOSYLTRANSFERASE OXT"/>
    <property type="match status" value="1"/>
</dbReference>
<dbReference type="GO" id="GO:0050650">
    <property type="term" value="P:chondroitin sulfate proteoglycan biosynthetic process"/>
    <property type="evidence" value="ECO:0007669"/>
    <property type="project" value="TreeGrafter"/>
</dbReference>
<reference evidence="15 16" key="1">
    <citation type="submission" date="2019-05" db="EMBL/GenBank/DDBJ databases">
        <authorList>
            <person name="Qu J.-H."/>
        </authorList>
    </citation>
    <scope>NUCLEOTIDE SEQUENCE [LARGE SCALE GENOMIC DNA]</scope>
    <source>
        <strain evidence="15 16">NS28</strain>
    </source>
</reference>
<keyword evidence="3 15" id="KW-0328">Glycosyltransferase</keyword>
<comment type="subcellular location">
    <subcellularLocation>
        <location evidence="2">Endoplasmic reticulum membrane</location>
        <topology evidence="2">Single-pass type II membrane protein</topology>
    </subcellularLocation>
    <subcellularLocation>
        <location evidence="1">Golgi apparatus membrane</location>
        <topology evidence="1">Single-pass type II membrane protein</topology>
    </subcellularLocation>
</comment>
<keyword evidence="11" id="KW-0472">Membrane</keyword>
<evidence type="ECO:0000256" key="12">
    <source>
        <dbReference type="ARBA" id="ARBA00023157"/>
    </source>
</evidence>